<dbReference type="Proteomes" id="UP000324222">
    <property type="component" value="Unassembled WGS sequence"/>
</dbReference>
<gene>
    <name evidence="1" type="ORF">E2C01_030026</name>
</gene>
<reference evidence="1 2" key="1">
    <citation type="submission" date="2019-05" db="EMBL/GenBank/DDBJ databases">
        <title>Another draft genome of Portunus trituberculatus and its Hox gene families provides insights of decapod evolution.</title>
        <authorList>
            <person name="Jeong J.-H."/>
            <person name="Song I."/>
            <person name="Kim S."/>
            <person name="Choi T."/>
            <person name="Kim D."/>
            <person name="Ryu S."/>
            <person name="Kim W."/>
        </authorList>
    </citation>
    <scope>NUCLEOTIDE SEQUENCE [LARGE SCALE GENOMIC DNA]</scope>
    <source>
        <tissue evidence="1">Muscle</tissue>
    </source>
</reference>
<dbReference type="EMBL" id="VSRR010003548">
    <property type="protein sequence ID" value="MPC36563.1"/>
    <property type="molecule type" value="Genomic_DNA"/>
</dbReference>
<sequence length="78" mass="8804">MGQECAASPVTEHSRSQVLSFRLSLEIKVGWWSWVVVWEGVEEGGEMRDVSFDLIPFVALRVIVRLVCWARRGGVSGR</sequence>
<protein>
    <submittedName>
        <fullName evidence="1">Uncharacterized protein</fullName>
    </submittedName>
</protein>
<proteinExistence type="predicted"/>
<dbReference type="AlphaFoldDB" id="A0A5B7EUK4"/>
<name>A0A5B7EUK4_PORTR</name>
<accession>A0A5B7EUK4</accession>
<evidence type="ECO:0000313" key="2">
    <source>
        <dbReference type="Proteomes" id="UP000324222"/>
    </source>
</evidence>
<evidence type="ECO:0000313" key="1">
    <source>
        <dbReference type="EMBL" id="MPC36563.1"/>
    </source>
</evidence>
<keyword evidence="2" id="KW-1185">Reference proteome</keyword>
<organism evidence="1 2">
    <name type="scientific">Portunus trituberculatus</name>
    <name type="common">Swimming crab</name>
    <name type="synonym">Neptunus trituberculatus</name>
    <dbReference type="NCBI Taxonomy" id="210409"/>
    <lineage>
        <taxon>Eukaryota</taxon>
        <taxon>Metazoa</taxon>
        <taxon>Ecdysozoa</taxon>
        <taxon>Arthropoda</taxon>
        <taxon>Crustacea</taxon>
        <taxon>Multicrustacea</taxon>
        <taxon>Malacostraca</taxon>
        <taxon>Eumalacostraca</taxon>
        <taxon>Eucarida</taxon>
        <taxon>Decapoda</taxon>
        <taxon>Pleocyemata</taxon>
        <taxon>Brachyura</taxon>
        <taxon>Eubrachyura</taxon>
        <taxon>Portunoidea</taxon>
        <taxon>Portunidae</taxon>
        <taxon>Portuninae</taxon>
        <taxon>Portunus</taxon>
    </lineage>
</organism>
<comment type="caution">
    <text evidence="1">The sequence shown here is derived from an EMBL/GenBank/DDBJ whole genome shotgun (WGS) entry which is preliminary data.</text>
</comment>